<dbReference type="PANTHER" id="PTHR36046:SF1">
    <property type="entry name" value="DUF6737 DOMAIN-CONTAINING PROTEIN"/>
    <property type="match status" value="1"/>
</dbReference>
<evidence type="ECO:0000259" key="2">
    <source>
        <dbReference type="Pfam" id="PF20522"/>
    </source>
</evidence>
<feature type="transmembrane region" description="Helical" evidence="1">
    <location>
        <begin position="44"/>
        <end position="65"/>
    </location>
</feature>
<gene>
    <name evidence="3" type="ORF">ENR64_28990</name>
</gene>
<feature type="transmembrane region" description="Helical" evidence="1">
    <location>
        <begin position="20"/>
        <end position="37"/>
    </location>
</feature>
<reference evidence="3" key="1">
    <citation type="journal article" date="2020" name="mSystems">
        <title>Genome- and Community-Level Interaction Insights into Carbon Utilization and Element Cycling Functions of Hydrothermarchaeota in Hydrothermal Sediment.</title>
        <authorList>
            <person name="Zhou Z."/>
            <person name="Liu Y."/>
            <person name="Xu W."/>
            <person name="Pan J."/>
            <person name="Luo Z.H."/>
            <person name="Li M."/>
        </authorList>
    </citation>
    <scope>NUCLEOTIDE SEQUENCE [LARGE SCALE GENOMIC DNA]</scope>
    <source>
        <strain evidence="3">SpSt-418</strain>
    </source>
</reference>
<feature type="domain" description="DUF6737" evidence="2">
    <location>
        <begin position="8"/>
        <end position="63"/>
    </location>
</feature>
<organism evidence="3">
    <name type="scientific">Oscillatoriales cyanobacterium SpSt-418</name>
    <dbReference type="NCBI Taxonomy" id="2282169"/>
    <lineage>
        <taxon>Bacteria</taxon>
        <taxon>Bacillati</taxon>
        <taxon>Cyanobacteriota</taxon>
        <taxon>Cyanophyceae</taxon>
        <taxon>Oscillatoriophycideae</taxon>
        <taxon>Oscillatoriales</taxon>
    </lineage>
</organism>
<evidence type="ECO:0000256" key="1">
    <source>
        <dbReference type="SAM" id="Phobius"/>
    </source>
</evidence>
<dbReference type="PANTHER" id="PTHR36046">
    <property type="entry name" value="PROTEIN, PUTATIVE-RELATED"/>
    <property type="match status" value="1"/>
</dbReference>
<dbReference type="InterPro" id="IPR046625">
    <property type="entry name" value="DUF6737"/>
</dbReference>
<accession>A0A7C3KJU9</accession>
<dbReference type="AlphaFoldDB" id="A0A7C3KJU9"/>
<sequence length="81" mass="9371">MVSDKSPSVWSLKPWWCQPWSILLTGFGLIAGSWLVFHRWWLTSLIALPLSLWMGYFLLVFPRLFEQAQIGQRSSEAEESG</sequence>
<dbReference type="Pfam" id="PF20522">
    <property type="entry name" value="DUF6737"/>
    <property type="match status" value="1"/>
</dbReference>
<evidence type="ECO:0000313" key="3">
    <source>
        <dbReference type="EMBL" id="HFN01708.1"/>
    </source>
</evidence>
<comment type="caution">
    <text evidence="3">The sequence shown here is derived from an EMBL/GenBank/DDBJ whole genome shotgun (WGS) entry which is preliminary data.</text>
</comment>
<protein>
    <recommendedName>
        <fullName evidence="2">DUF6737 domain-containing protein</fullName>
    </recommendedName>
</protein>
<keyword evidence="1" id="KW-1133">Transmembrane helix</keyword>
<keyword evidence="1" id="KW-0472">Membrane</keyword>
<keyword evidence="1" id="KW-0812">Transmembrane</keyword>
<proteinExistence type="predicted"/>
<dbReference type="EMBL" id="DSRU01000438">
    <property type="protein sequence ID" value="HFN01708.1"/>
    <property type="molecule type" value="Genomic_DNA"/>
</dbReference>
<name>A0A7C3KJU9_9CYAN</name>